<dbReference type="InterPro" id="IPR021109">
    <property type="entry name" value="Peptidase_aspartic_dom_sf"/>
</dbReference>
<keyword evidence="1" id="KW-0472">Membrane</keyword>
<keyword evidence="4" id="KW-1185">Reference proteome</keyword>
<evidence type="ECO:0000313" key="3">
    <source>
        <dbReference type="EMBL" id="KAF2670832.1"/>
    </source>
</evidence>
<dbReference type="GO" id="GO:0008233">
    <property type="term" value="F:peptidase activity"/>
    <property type="evidence" value="ECO:0007669"/>
    <property type="project" value="UniProtKB-KW"/>
</dbReference>
<keyword evidence="3" id="KW-0645">Protease</keyword>
<accession>A0A6A6UF70</accession>
<dbReference type="AlphaFoldDB" id="A0A6A6UF70"/>
<evidence type="ECO:0000313" key="4">
    <source>
        <dbReference type="Proteomes" id="UP000799302"/>
    </source>
</evidence>
<evidence type="ECO:0000259" key="2">
    <source>
        <dbReference type="PROSITE" id="PS51767"/>
    </source>
</evidence>
<dbReference type="GO" id="GO:0006508">
    <property type="term" value="P:proteolysis"/>
    <property type="evidence" value="ECO:0007669"/>
    <property type="project" value="UniProtKB-KW"/>
</dbReference>
<feature type="domain" description="Peptidase A1" evidence="2">
    <location>
        <begin position="26"/>
        <end position="384"/>
    </location>
</feature>
<keyword evidence="1" id="KW-0812">Transmembrane</keyword>
<organism evidence="3 4">
    <name type="scientific">Microthyrium microscopicum</name>
    <dbReference type="NCBI Taxonomy" id="703497"/>
    <lineage>
        <taxon>Eukaryota</taxon>
        <taxon>Fungi</taxon>
        <taxon>Dikarya</taxon>
        <taxon>Ascomycota</taxon>
        <taxon>Pezizomycotina</taxon>
        <taxon>Dothideomycetes</taxon>
        <taxon>Dothideomycetes incertae sedis</taxon>
        <taxon>Microthyriales</taxon>
        <taxon>Microthyriaceae</taxon>
        <taxon>Microthyrium</taxon>
    </lineage>
</organism>
<gene>
    <name evidence="3" type="ORF">BT63DRAFT_468621</name>
</gene>
<protein>
    <submittedName>
        <fullName evidence="3">Acid protease</fullName>
    </submittedName>
</protein>
<feature type="transmembrane region" description="Helical" evidence="1">
    <location>
        <begin position="413"/>
        <end position="435"/>
    </location>
</feature>
<keyword evidence="3" id="KW-0378">Hydrolase</keyword>
<sequence length="505" mass="55721">MSCYNLLSPLVVDPTERWEGNDGKWSTFAIQAGTPPQRFRVVPAITNQETLLVGPYGCVDIDLNVCGERRGGIFRINESSTWNSTRSFDYKQYFSLGDIVGKGLGVNDRGEYALETVALSWNESTSATLNQTVVATIKTPDYYIGQFGLSPRVSNFTGKLRSQPMFRTPSYLSLLKQNGKIPSLSWGFNPGSYYRTQYYKNSLGSLVLGGYDNSRFVGEPISFKFNRDTGRELVVAIRSMKKIADESGQEPLINSPVLAALDSSRPNLWLPAEDCRLFELAFGLSWNETANMYFINETIHSELLRGNTTVVMTLADDTSSAKTIDLHIPYGSFDLTADLPIVARPRKYFPLKRAANHTQFTIGRAFLQEAYIIADYERQNFSIAQVNWEATSPNLTAIVPLGIAEDNSKVRKIIGVSVGITLGMLSLAAFIGLILRRRNASKKVRISKQSGEVGASMKLEESQLFEVDAGVASATAGELDGQSRVEMSSGSSVIIELPTNPKSRV</sequence>
<reference evidence="3" key="1">
    <citation type="journal article" date="2020" name="Stud. Mycol.">
        <title>101 Dothideomycetes genomes: a test case for predicting lifestyles and emergence of pathogens.</title>
        <authorList>
            <person name="Haridas S."/>
            <person name="Albert R."/>
            <person name="Binder M."/>
            <person name="Bloem J."/>
            <person name="Labutti K."/>
            <person name="Salamov A."/>
            <person name="Andreopoulos B."/>
            <person name="Baker S."/>
            <person name="Barry K."/>
            <person name="Bills G."/>
            <person name="Bluhm B."/>
            <person name="Cannon C."/>
            <person name="Castanera R."/>
            <person name="Culley D."/>
            <person name="Daum C."/>
            <person name="Ezra D."/>
            <person name="Gonzalez J."/>
            <person name="Henrissat B."/>
            <person name="Kuo A."/>
            <person name="Liang C."/>
            <person name="Lipzen A."/>
            <person name="Lutzoni F."/>
            <person name="Magnuson J."/>
            <person name="Mondo S."/>
            <person name="Nolan M."/>
            <person name="Ohm R."/>
            <person name="Pangilinan J."/>
            <person name="Park H.-J."/>
            <person name="Ramirez L."/>
            <person name="Alfaro M."/>
            <person name="Sun H."/>
            <person name="Tritt A."/>
            <person name="Yoshinaga Y."/>
            <person name="Zwiers L.-H."/>
            <person name="Turgeon B."/>
            <person name="Goodwin S."/>
            <person name="Spatafora J."/>
            <person name="Crous P."/>
            <person name="Grigoriev I."/>
        </authorList>
    </citation>
    <scope>NUCLEOTIDE SEQUENCE</scope>
    <source>
        <strain evidence="3">CBS 115976</strain>
    </source>
</reference>
<dbReference type="SUPFAM" id="SSF50630">
    <property type="entry name" value="Acid proteases"/>
    <property type="match status" value="1"/>
</dbReference>
<dbReference type="EMBL" id="MU004233">
    <property type="protein sequence ID" value="KAF2670832.1"/>
    <property type="molecule type" value="Genomic_DNA"/>
</dbReference>
<dbReference type="CDD" id="cd12087">
    <property type="entry name" value="TM_EGFR-like"/>
    <property type="match status" value="1"/>
</dbReference>
<dbReference type="PROSITE" id="PS51767">
    <property type="entry name" value="PEPTIDASE_A1"/>
    <property type="match status" value="1"/>
</dbReference>
<keyword evidence="1" id="KW-1133">Transmembrane helix</keyword>
<dbReference type="Gene3D" id="2.40.70.10">
    <property type="entry name" value="Acid Proteases"/>
    <property type="match status" value="2"/>
</dbReference>
<proteinExistence type="predicted"/>
<dbReference type="InterPro" id="IPR033121">
    <property type="entry name" value="PEPTIDASE_A1"/>
</dbReference>
<dbReference type="Proteomes" id="UP000799302">
    <property type="component" value="Unassembled WGS sequence"/>
</dbReference>
<name>A0A6A6UF70_9PEZI</name>
<evidence type="ECO:0000256" key="1">
    <source>
        <dbReference type="SAM" id="Phobius"/>
    </source>
</evidence>
<dbReference type="OrthoDB" id="4074350at2759"/>